<dbReference type="EMBL" id="MPKA01000064">
    <property type="protein sequence ID" value="OLU46493.1"/>
    <property type="molecule type" value="Genomic_DNA"/>
</dbReference>
<gene>
    <name evidence="2" type="ORF">BO225_06175</name>
</gene>
<evidence type="ECO:0000256" key="1">
    <source>
        <dbReference type="SAM" id="MobiDB-lite"/>
    </source>
</evidence>
<evidence type="ECO:0000313" key="3">
    <source>
        <dbReference type="Proteomes" id="UP000186705"/>
    </source>
</evidence>
<sequence length="151" mass="17943">MPRPHPAAEKSQRRKSAGKPFEELQPVQAADYRRNRVSADHKRRVETVLSADRQTIRTEKHDTDNQYRLWRMGRDISGPRYGQCDPGQDPASCACRVHYRKVLPYERPYQEEAAHRTGIKQLVKIERRIEKILQYLSNKIEHFYLIEFVHF</sequence>
<proteinExistence type="predicted"/>
<keyword evidence="3" id="KW-1185">Reference proteome</keyword>
<reference evidence="2 3" key="1">
    <citation type="submission" date="2016-11" db="EMBL/GenBank/DDBJ databases">
        <title>Description of two novel members of the family Erysipelotrichaceae: Ileibacterium lipovorans gen. nov., sp. nov. and Dubosiella newyorkensis, gen. nov., sp. nov.</title>
        <authorList>
            <person name="Cox L.M."/>
            <person name="Sohn J."/>
            <person name="Tyrrell K.L."/>
            <person name="Citron D.M."/>
            <person name="Lawson P.A."/>
            <person name="Patel N.B."/>
            <person name="Iizumi T."/>
            <person name="Perez-Perez G.I."/>
            <person name="Goldstein E.J."/>
            <person name="Blaser M.J."/>
        </authorList>
    </citation>
    <scope>NUCLEOTIDE SEQUENCE [LARGE SCALE GENOMIC DNA]</scope>
    <source>
        <strain evidence="2 3">NYU-BL-A4</strain>
    </source>
</reference>
<accession>A0A1U7NMN3</accession>
<organism evidence="2 3">
    <name type="scientific">Dubosiella newyorkensis</name>
    <dbReference type="NCBI Taxonomy" id="1862672"/>
    <lineage>
        <taxon>Bacteria</taxon>
        <taxon>Bacillati</taxon>
        <taxon>Bacillota</taxon>
        <taxon>Erysipelotrichia</taxon>
        <taxon>Erysipelotrichales</taxon>
        <taxon>Erysipelotrichaceae</taxon>
        <taxon>Dubosiella</taxon>
    </lineage>
</organism>
<dbReference type="Proteomes" id="UP000186705">
    <property type="component" value="Unassembled WGS sequence"/>
</dbReference>
<feature type="compositionally biased region" description="Basic and acidic residues" evidence="1">
    <location>
        <begin position="1"/>
        <end position="11"/>
    </location>
</feature>
<feature type="region of interest" description="Disordered" evidence="1">
    <location>
        <begin position="1"/>
        <end position="39"/>
    </location>
</feature>
<evidence type="ECO:0000313" key="2">
    <source>
        <dbReference type="EMBL" id="OLU46493.1"/>
    </source>
</evidence>
<name>A0A1U7NMN3_9FIRM</name>
<dbReference type="AlphaFoldDB" id="A0A1U7NMN3"/>
<comment type="caution">
    <text evidence="2">The sequence shown here is derived from an EMBL/GenBank/DDBJ whole genome shotgun (WGS) entry which is preliminary data.</text>
</comment>
<protein>
    <submittedName>
        <fullName evidence="2">Uncharacterized protein</fullName>
    </submittedName>
</protein>